<dbReference type="Gene3D" id="3.40.50.150">
    <property type="entry name" value="Vaccinia Virus protein VP39"/>
    <property type="match status" value="1"/>
</dbReference>
<dbReference type="PANTHER" id="PTHR13090">
    <property type="entry name" value="ARGININE-HYDROXYLASE NDUFAF5, MITOCHONDRIAL"/>
    <property type="match status" value="1"/>
</dbReference>
<feature type="domain" description="Methyltransferase type 11" evidence="3">
    <location>
        <begin position="56"/>
        <end position="151"/>
    </location>
</feature>
<feature type="non-terminal residue" evidence="4">
    <location>
        <position position="1"/>
    </location>
</feature>
<dbReference type="InterPro" id="IPR029063">
    <property type="entry name" value="SAM-dependent_MTases_sf"/>
</dbReference>
<dbReference type="AlphaFoldDB" id="A0A381YG00"/>
<name>A0A381YG00_9ZZZZ</name>
<evidence type="ECO:0000256" key="2">
    <source>
        <dbReference type="ARBA" id="ARBA00022679"/>
    </source>
</evidence>
<keyword evidence="1" id="KW-0489">Methyltransferase</keyword>
<dbReference type="GO" id="GO:0032259">
    <property type="term" value="P:methylation"/>
    <property type="evidence" value="ECO:0007669"/>
    <property type="project" value="UniProtKB-KW"/>
</dbReference>
<dbReference type="EMBL" id="UINC01018052">
    <property type="protein sequence ID" value="SVA75453.1"/>
    <property type="molecule type" value="Genomic_DNA"/>
</dbReference>
<dbReference type="SUPFAM" id="SSF53335">
    <property type="entry name" value="S-adenosyl-L-methionine-dependent methyltransferases"/>
    <property type="match status" value="1"/>
</dbReference>
<reference evidence="4" key="1">
    <citation type="submission" date="2018-05" db="EMBL/GenBank/DDBJ databases">
        <authorList>
            <person name="Lanie J.A."/>
            <person name="Ng W.-L."/>
            <person name="Kazmierczak K.M."/>
            <person name="Andrzejewski T.M."/>
            <person name="Davidsen T.M."/>
            <person name="Wayne K.J."/>
            <person name="Tettelin H."/>
            <person name="Glass J.I."/>
            <person name="Rusch D."/>
            <person name="Podicherti R."/>
            <person name="Tsui H.-C.T."/>
            <person name="Winkler M.E."/>
        </authorList>
    </citation>
    <scope>NUCLEOTIDE SEQUENCE</scope>
</reference>
<dbReference type="InterPro" id="IPR050602">
    <property type="entry name" value="Malonyl-ACP_OMT"/>
</dbReference>
<sequence length="295" mass="32696">PVKPDSFTGLPDLIAATRAFDRVSSDFDDFDVIHSEARRRLLERLTIVRQLPQVIVDLGSATGKSALALAQRYPDSRVIAVDRSIKMLEHVSQRRRVVKHIYPMMADAQSLPITSQSVDLIFANLVLPWCPVETVLTEVARVLVNGGLLVFTTLGPDTLQEIRRAWRNVDGEIHVHGFMDMHDIGDLILRAGLVEPVVDVDRLQVTHEDVTSLVHDLRACGATNVAVGRRAGLTSPSRWKHFESELLCKGQKRISTTVELIFGQAWGSGKSPERGLADGAVHIPVNELTRTLRGR</sequence>
<evidence type="ECO:0000256" key="1">
    <source>
        <dbReference type="ARBA" id="ARBA00022603"/>
    </source>
</evidence>
<organism evidence="4">
    <name type="scientific">marine metagenome</name>
    <dbReference type="NCBI Taxonomy" id="408172"/>
    <lineage>
        <taxon>unclassified sequences</taxon>
        <taxon>metagenomes</taxon>
        <taxon>ecological metagenomes</taxon>
    </lineage>
</organism>
<gene>
    <name evidence="4" type="ORF">METZ01_LOCUS128307</name>
</gene>
<dbReference type="Pfam" id="PF08241">
    <property type="entry name" value="Methyltransf_11"/>
    <property type="match status" value="1"/>
</dbReference>
<dbReference type="GO" id="GO:0008757">
    <property type="term" value="F:S-adenosylmethionine-dependent methyltransferase activity"/>
    <property type="evidence" value="ECO:0007669"/>
    <property type="project" value="InterPro"/>
</dbReference>
<evidence type="ECO:0000313" key="4">
    <source>
        <dbReference type="EMBL" id="SVA75453.1"/>
    </source>
</evidence>
<protein>
    <recommendedName>
        <fullName evidence="3">Methyltransferase type 11 domain-containing protein</fullName>
    </recommendedName>
</protein>
<proteinExistence type="predicted"/>
<keyword evidence="2" id="KW-0808">Transferase</keyword>
<dbReference type="InterPro" id="IPR013216">
    <property type="entry name" value="Methyltransf_11"/>
</dbReference>
<dbReference type="PANTHER" id="PTHR13090:SF1">
    <property type="entry name" value="ARGININE-HYDROXYLASE NDUFAF5, MITOCHONDRIAL"/>
    <property type="match status" value="1"/>
</dbReference>
<dbReference type="CDD" id="cd02440">
    <property type="entry name" value="AdoMet_MTases"/>
    <property type="match status" value="1"/>
</dbReference>
<evidence type="ECO:0000259" key="3">
    <source>
        <dbReference type="Pfam" id="PF08241"/>
    </source>
</evidence>
<accession>A0A381YG00</accession>